<evidence type="ECO:0000313" key="1">
    <source>
        <dbReference type="EMBL" id="AHM57104.1"/>
    </source>
</evidence>
<dbReference type="Proteomes" id="UP000019591">
    <property type="component" value="Chromosome"/>
</dbReference>
<dbReference type="HOGENOM" id="CLU_1599882_0_0_9"/>
<dbReference type="eggNOG" id="COG3012">
    <property type="taxonomic scope" value="Bacteria"/>
</dbReference>
<dbReference type="Gene3D" id="3.10.450.50">
    <property type="match status" value="1"/>
</dbReference>
<dbReference type="PANTHER" id="PTHR33747:SF1">
    <property type="entry name" value="ADENYLATE CYCLASE-ASSOCIATED CAP C-TERMINAL DOMAIN-CONTAINING PROTEIN"/>
    <property type="match status" value="1"/>
</dbReference>
<proteinExistence type="predicted"/>
<reference evidence="1 2" key="1">
    <citation type="journal article" date="2014" name="Genome Announc.">
        <title>Complete Genome Sequence of Amino Acid-Utilizing Eubacterium acidaminophilum al-2 (DSM 3953).</title>
        <authorList>
            <person name="Poehlein A."/>
            <person name="Andreesen J.R."/>
            <person name="Daniel R."/>
        </authorList>
    </citation>
    <scope>NUCLEOTIDE SEQUENCE [LARGE SCALE GENOMIC DNA]</scope>
    <source>
        <strain evidence="1 2">DSM 3953</strain>
    </source>
</reference>
<dbReference type="STRING" id="1286171.EAL2_c18120"/>
<dbReference type="OrthoDB" id="5872at2"/>
<name>W8T5T8_PEPAC</name>
<dbReference type="AlphaFoldDB" id="W8T5T8"/>
<dbReference type="PATRIC" id="fig|1286171.3.peg.1771"/>
<accession>W8T5T8</accession>
<dbReference type="PANTHER" id="PTHR33747">
    <property type="entry name" value="UPF0225 PROTEIN SCO1677"/>
    <property type="match status" value="1"/>
</dbReference>
<sequence>MKLYESWKESYENLDNAGYETFWREYLPKEMENYKYILSHKDETVGGKLVDIADKFNMETVTFAGFIDGINDSLKESIDLDELTEDSNISLNVDFEKLYYNMLDAKADWLYNLDEWDGVLSTEKRKQIKKEYDKTKTVVKEQLPGRNEPCPCGSGKKYKKCCGAK</sequence>
<dbReference type="InterPro" id="IPR004027">
    <property type="entry name" value="SEC_C_motif"/>
</dbReference>
<evidence type="ECO:0000313" key="2">
    <source>
        <dbReference type="Proteomes" id="UP000019591"/>
    </source>
</evidence>
<dbReference type="KEGG" id="eac:EAL2_c18120"/>
<dbReference type="SUPFAM" id="SSF103642">
    <property type="entry name" value="Sec-C motif"/>
    <property type="match status" value="1"/>
</dbReference>
<dbReference type="EMBL" id="CP007452">
    <property type="protein sequence ID" value="AHM57104.1"/>
    <property type="molecule type" value="Genomic_DNA"/>
</dbReference>
<protein>
    <submittedName>
        <fullName evidence="1">SEC-C domain protein</fullName>
    </submittedName>
</protein>
<organism evidence="1 2">
    <name type="scientific">Peptoclostridium acidaminophilum DSM 3953</name>
    <dbReference type="NCBI Taxonomy" id="1286171"/>
    <lineage>
        <taxon>Bacteria</taxon>
        <taxon>Bacillati</taxon>
        <taxon>Bacillota</taxon>
        <taxon>Clostridia</taxon>
        <taxon>Peptostreptococcales</taxon>
        <taxon>Peptoclostridiaceae</taxon>
        <taxon>Peptoclostridium</taxon>
    </lineage>
</organism>
<dbReference type="Pfam" id="PF02810">
    <property type="entry name" value="SEC-C"/>
    <property type="match status" value="1"/>
</dbReference>
<dbReference type="RefSeq" id="WP_025436060.1">
    <property type="nucleotide sequence ID" value="NZ_CP007452.1"/>
</dbReference>
<keyword evidence="2" id="KW-1185">Reference proteome</keyword>
<gene>
    <name evidence="1" type="ORF">EAL2_c18120</name>
</gene>
<dbReference type="NCBIfam" id="NF004088">
    <property type="entry name" value="PRK05590.1"/>
    <property type="match status" value="1"/>
</dbReference>